<keyword evidence="3" id="KW-1185">Reference proteome</keyword>
<dbReference type="EMBL" id="PDES01000005">
    <property type="protein sequence ID" value="RRQ86620.1"/>
    <property type="molecule type" value="Genomic_DNA"/>
</dbReference>
<evidence type="ECO:0000259" key="1">
    <source>
        <dbReference type="Pfam" id="PF00884"/>
    </source>
</evidence>
<feature type="domain" description="Sulfatase N-terminal" evidence="1">
    <location>
        <begin position="10"/>
        <end position="252"/>
    </location>
</feature>
<organism evidence="2 3">
    <name type="scientific">Streptomyces griseofuscus</name>
    <dbReference type="NCBI Taxonomy" id="146922"/>
    <lineage>
        <taxon>Bacteria</taxon>
        <taxon>Bacillati</taxon>
        <taxon>Actinomycetota</taxon>
        <taxon>Actinomycetes</taxon>
        <taxon>Kitasatosporales</taxon>
        <taxon>Streptomycetaceae</taxon>
        <taxon>Streptomyces</taxon>
    </lineage>
</organism>
<dbReference type="InterPro" id="IPR017850">
    <property type="entry name" value="Alkaline_phosphatase_core_sf"/>
</dbReference>
<evidence type="ECO:0000313" key="3">
    <source>
        <dbReference type="Proteomes" id="UP000276379"/>
    </source>
</evidence>
<dbReference type="NCBIfam" id="NF038075">
    <property type="entry name" value="fam_STM4013"/>
    <property type="match status" value="1"/>
</dbReference>
<dbReference type="Pfam" id="PF00884">
    <property type="entry name" value="Sulfatase"/>
    <property type="match status" value="1"/>
</dbReference>
<dbReference type="InterPro" id="IPR000917">
    <property type="entry name" value="Sulfatase_N"/>
</dbReference>
<reference evidence="2 3" key="1">
    <citation type="submission" date="2017-10" db="EMBL/GenBank/DDBJ databases">
        <title>Draft genome of actinobacteria isolated from guarana (Paullinia cupana (Mart.) Ducke.</title>
        <authorList>
            <person name="Siqueira K.A."/>
            <person name="Liotti R.G."/>
            <person name="Mendes T.A."/>
            <person name="Soares M.A."/>
        </authorList>
    </citation>
    <scope>NUCLEOTIDE SEQUENCE [LARGE SCALE GENOMIC DNA]</scope>
    <source>
        <strain evidence="2 3">199</strain>
    </source>
</reference>
<sequence length="268" mass="28907">MTEIVGSHDLLLVTLDTLRYDVAQELAAAGRIPNLARHLPGGTWERRHAPGSFTYASHQAMFAGFLPTPAAPGPHPRLFAARFAGSESTATGTFVYDTPDLVSGLAAVGYRTVCVGGVGFFNKQGPLGSVLPGMFQESYWEPEFGVASPTSFEAQVACAEKVVADLPADQPLFLFVNVAALHQPNWFHLPRATKEAGDTRESHAAALEYVDRHMGRLLAAASARRPCLAIVCSDHGTAYGEDGYTGHRIGHDVVWTVPYAHFFVDEAR</sequence>
<dbReference type="Proteomes" id="UP000276379">
    <property type="component" value="Unassembled WGS sequence"/>
</dbReference>
<dbReference type="SUPFAM" id="SSF53649">
    <property type="entry name" value="Alkaline phosphatase-like"/>
    <property type="match status" value="1"/>
</dbReference>
<proteinExistence type="predicted"/>
<name>A0A426S8V3_9ACTN</name>
<dbReference type="AlphaFoldDB" id="A0A426S8V3"/>
<accession>A0A426S8V3</accession>
<dbReference type="InterPro" id="IPR047838">
    <property type="entry name" value="STM4013-like"/>
</dbReference>
<dbReference type="Gene3D" id="3.40.720.10">
    <property type="entry name" value="Alkaline Phosphatase, subunit A"/>
    <property type="match status" value="1"/>
</dbReference>
<comment type="caution">
    <text evidence="2">The sequence shown here is derived from an EMBL/GenBank/DDBJ whole genome shotgun (WGS) entry which is preliminary data.</text>
</comment>
<gene>
    <name evidence="2" type="ORF">CQW44_12300</name>
</gene>
<protein>
    <submittedName>
        <fullName evidence="2">Metalloenzyme domain-containing protein</fullName>
    </submittedName>
</protein>
<dbReference type="RefSeq" id="WP_125213424.1">
    <property type="nucleotide sequence ID" value="NZ_PDES01000005.1"/>
</dbReference>
<evidence type="ECO:0000313" key="2">
    <source>
        <dbReference type="EMBL" id="RRQ86620.1"/>
    </source>
</evidence>